<keyword evidence="1" id="KW-0805">Transcription regulation</keyword>
<accession>A0ABY0IHL1</accession>
<protein>
    <submittedName>
        <fullName evidence="6">TetR/AcrR family transcriptional regulator</fullName>
    </submittedName>
</protein>
<keyword evidence="2 4" id="KW-0238">DNA-binding</keyword>
<proteinExistence type="predicted"/>
<dbReference type="RefSeq" id="WP_115363446.1">
    <property type="nucleotide sequence ID" value="NZ_QDKL01000003.1"/>
</dbReference>
<evidence type="ECO:0000259" key="5">
    <source>
        <dbReference type="PROSITE" id="PS50977"/>
    </source>
</evidence>
<evidence type="ECO:0000313" key="6">
    <source>
        <dbReference type="EMBL" id="RZF21039.1"/>
    </source>
</evidence>
<keyword evidence="3" id="KW-0804">Transcription</keyword>
<comment type="caution">
    <text evidence="6">The sequence shown here is derived from an EMBL/GenBank/DDBJ whole genome shotgun (WGS) entry which is preliminary data.</text>
</comment>
<dbReference type="PANTHER" id="PTHR47506">
    <property type="entry name" value="TRANSCRIPTIONAL REGULATORY PROTEIN"/>
    <property type="match status" value="1"/>
</dbReference>
<organism evidence="6 7">
    <name type="scientific">Halobacteriovorax vibrionivorans</name>
    <dbReference type="NCBI Taxonomy" id="2152716"/>
    <lineage>
        <taxon>Bacteria</taxon>
        <taxon>Pseudomonadati</taxon>
        <taxon>Bdellovibrionota</taxon>
        <taxon>Bacteriovoracia</taxon>
        <taxon>Bacteriovoracales</taxon>
        <taxon>Halobacteriovoraceae</taxon>
        <taxon>Halobacteriovorax</taxon>
    </lineage>
</organism>
<feature type="domain" description="HTH tetR-type" evidence="5">
    <location>
        <begin position="5"/>
        <end position="65"/>
    </location>
</feature>
<evidence type="ECO:0000256" key="1">
    <source>
        <dbReference type="ARBA" id="ARBA00023015"/>
    </source>
</evidence>
<gene>
    <name evidence="6" type="ORF">DAY19_13750</name>
</gene>
<dbReference type="Gene3D" id="1.10.357.10">
    <property type="entry name" value="Tetracycline Repressor, domain 2"/>
    <property type="match status" value="1"/>
</dbReference>
<evidence type="ECO:0000256" key="2">
    <source>
        <dbReference type="ARBA" id="ARBA00023125"/>
    </source>
</evidence>
<evidence type="ECO:0000256" key="3">
    <source>
        <dbReference type="ARBA" id="ARBA00023163"/>
    </source>
</evidence>
<dbReference type="SUPFAM" id="SSF48498">
    <property type="entry name" value="Tetracyclin repressor-like, C-terminal domain"/>
    <property type="match status" value="1"/>
</dbReference>
<dbReference type="PROSITE" id="PS50977">
    <property type="entry name" value="HTH_TETR_2"/>
    <property type="match status" value="1"/>
</dbReference>
<dbReference type="PANTHER" id="PTHR47506:SF6">
    <property type="entry name" value="HTH-TYPE TRANSCRIPTIONAL REPRESSOR NEMR"/>
    <property type="match status" value="1"/>
</dbReference>
<dbReference type="InterPro" id="IPR001647">
    <property type="entry name" value="HTH_TetR"/>
</dbReference>
<dbReference type="PRINTS" id="PR00455">
    <property type="entry name" value="HTHTETR"/>
</dbReference>
<dbReference type="SUPFAM" id="SSF46689">
    <property type="entry name" value="Homeodomain-like"/>
    <property type="match status" value="1"/>
</dbReference>
<evidence type="ECO:0000256" key="4">
    <source>
        <dbReference type="PROSITE-ProRule" id="PRU00335"/>
    </source>
</evidence>
<dbReference type="EMBL" id="QDKL01000003">
    <property type="protein sequence ID" value="RZF21039.1"/>
    <property type="molecule type" value="Genomic_DNA"/>
</dbReference>
<dbReference type="Pfam" id="PF00440">
    <property type="entry name" value="TetR_N"/>
    <property type="match status" value="1"/>
</dbReference>
<dbReference type="InterPro" id="IPR036271">
    <property type="entry name" value="Tet_transcr_reg_TetR-rel_C_sf"/>
</dbReference>
<sequence>MKKGELQRAKIIDIAIGQIAEKGIAATSFQKIADTLGISQSGVFHYFKNKTELFLGVLESILERRTELINQLITPTDDSIGRIRKHCQASLTWLIDKPSEAKIILYLYQQSSTNSVVLPFGEKVILNGRNRLEDLIVEGQAEGSISPKVDAKLWGRLLHEFLTGSLMQTICLYENCLLPKEVQEFDIRLNELLDCLKA</sequence>
<evidence type="ECO:0000313" key="7">
    <source>
        <dbReference type="Proteomes" id="UP000443582"/>
    </source>
</evidence>
<dbReference type="InterPro" id="IPR009057">
    <property type="entry name" value="Homeodomain-like_sf"/>
</dbReference>
<keyword evidence="7" id="KW-1185">Reference proteome</keyword>
<name>A0ABY0IHL1_9BACT</name>
<feature type="DNA-binding region" description="H-T-H motif" evidence="4">
    <location>
        <begin position="28"/>
        <end position="47"/>
    </location>
</feature>
<reference evidence="7" key="1">
    <citation type="journal article" date="2019" name="Int. J. Syst. Evol. Microbiol.">
        <title>Halobacteriovorax valvorus sp. nov., a novel prokaryotic predator isolated from coastal seawater of China.</title>
        <authorList>
            <person name="Chen M.-X."/>
        </authorList>
    </citation>
    <scope>NUCLEOTIDE SEQUENCE [LARGE SCALE GENOMIC DNA]</scope>
    <source>
        <strain evidence="7">BL9</strain>
    </source>
</reference>
<dbReference type="Proteomes" id="UP000443582">
    <property type="component" value="Unassembled WGS sequence"/>
</dbReference>